<evidence type="ECO:0000256" key="2">
    <source>
        <dbReference type="PROSITE-ProRule" id="PRU00176"/>
    </source>
</evidence>
<dbReference type="InterPro" id="IPR012677">
    <property type="entry name" value="Nucleotide-bd_a/b_plait_sf"/>
</dbReference>
<sequence>MHLPPPEPRGDEFYIQMISARDPTPNYEDPFDDVFGSDSEAPSGSRSHEHSHASETLPPDIRRLQVTHSTEGYREGIIIGKAQSIQAGFDEGYNLGANVGLKAGQLLGLLEGIAAALGQHGADSDHAESSAHANQLLARARQELKTESIFDQAYWAPDGSWKFDVKDARDSGEIVFEDVANAHPLISKWTQILDEEVQKWSLNLDLPALRSQESPNEEAVPKTVKVEQQSRQPQEIMSDSNVWEASSNWRTRSSNDPAPARSSAWRTGGNGGGEGRPSQRQPMKKWAERSRAEDVNAHRPERQRDDPEAEQAIAEGRRIYVGNLLYQATPKDIEELLATNGLGPCEKIHMSIDSFSSRNPGYCFVEFVDRETAENAMTTLEGKLLLDRPVKSRPCQPKGDRRRDIREPGRPNDYGANRWGDWGSKRDASGRRDQTSQDQDRGKQEGRQLYIGGLPRMLDQAMNDEEMREVFKDFEVEDVSKRVSPGEQKRDLPGRHNFCFVNFSTPEQARLALEQVDGMEYRGAPLKVSYAKSKSQAREQQKYQPAA</sequence>
<keyword evidence="1 2" id="KW-0694">RNA-binding</keyword>
<protein>
    <submittedName>
        <fullName evidence="5">Putative rna recognition motif containing protein</fullName>
    </submittedName>
</protein>
<organism evidence="5 6">
    <name type="scientific">Eutypa lata (strain UCR-EL1)</name>
    <name type="common">Grapevine dieback disease fungus</name>
    <name type="synonym">Eutypa armeniacae</name>
    <dbReference type="NCBI Taxonomy" id="1287681"/>
    <lineage>
        <taxon>Eukaryota</taxon>
        <taxon>Fungi</taxon>
        <taxon>Dikarya</taxon>
        <taxon>Ascomycota</taxon>
        <taxon>Pezizomycotina</taxon>
        <taxon>Sordariomycetes</taxon>
        <taxon>Xylariomycetidae</taxon>
        <taxon>Xylariales</taxon>
        <taxon>Diatrypaceae</taxon>
        <taxon>Eutypa</taxon>
    </lineage>
</organism>
<dbReference type="Gene3D" id="3.30.70.330">
    <property type="match status" value="2"/>
</dbReference>
<gene>
    <name evidence="5" type="ORF">UCREL1_5117</name>
</gene>
<dbReference type="Proteomes" id="UP000012174">
    <property type="component" value="Unassembled WGS sequence"/>
</dbReference>
<name>M7TDA0_EUTLA</name>
<feature type="compositionally biased region" description="Polar residues" evidence="3">
    <location>
        <begin position="226"/>
        <end position="256"/>
    </location>
</feature>
<evidence type="ECO:0000256" key="1">
    <source>
        <dbReference type="ARBA" id="ARBA00022884"/>
    </source>
</evidence>
<dbReference type="Pfam" id="PF09811">
    <property type="entry name" value="Yae1_N"/>
    <property type="match status" value="1"/>
</dbReference>
<dbReference type="STRING" id="1287681.M7TDA0"/>
<dbReference type="OrthoDB" id="272703at2759"/>
<feature type="region of interest" description="Disordered" evidence="3">
    <location>
        <begin position="388"/>
        <end position="448"/>
    </location>
</feature>
<feature type="region of interest" description="Disordered" evidence="3">
    <location>
        <begin position="211"/>
        <end position="309"/>
    </location>
</feature>
<dbReference type="eggNOG" id="KOG4774">
    <property type="taxonomic scope" value="Eukaryota"/>
</dbReference>
<keyword evidence="6" id="KW-1185">Reference proteome</keyword>
<evidence type="ECO:0000313" key="5">
    <source>
        <dbReference type="EMBL" id="EMR67886.1"/>
    </source>
</evidence>
<dbReference type="EMBL" id="KB706334">
    <property type="protein sequence ID" value="EMR67886.1"/>
    <property type="molecule type" value="Genomic_DNA"/>
</dbReference>
<feature type="compositionally biased region" description="Basic and acidic residues" evidence="3">
    <location>
        <begin position="285"/>
        <end position="306"/>
    </location>
</feature>
<dbReference type="InterPro" id="IPR000504">
    <property type="entry name" value="RRM_dom"/>
</dbReference>
<feature type="compositionally biased region" description="Basic and acidic residues" evidence="3">
    <location>
        <begin position="423"/>
        <end position="446"/>
    </location>
</feature>
<dbReference type="GO" id="GO:0003723">
    <property type="term" value="F:RNA binding"/>
    <property type="evidence" value="ECO:0007669"/>
    <property type="project" value="UniProtKB-UniRule"/>
</dbReference>
<dbReference type="SUPFAM" id="SSF54928">
    <property type="entry name" value="RNA-binding domain, RBD"/>
    <property type="match status" value="2"/>
</dbReference>
<dbReference type="KEGG" id="ela:UCREL1_5117"/>
<reference evidence="6" key="1">
    <citation type="journal article" date="2013" name="Genome Announc.">
        <title>Draft genome sequence of the grapevine dieback fungus Eutypa lata UCR-EL1.</title>
        <authorList>
            <person name="Blanco-Ulate B."/>
            <person name="Rolshausen P.E."/>
            <person name="Cantu D."/>
        </authorList>
    </citation>
    <scope>NUCLEOTIDE SEQUENCE [LARGE SCALE GENOMIC DNA]</scope>
    <source>
        <strain evidence="6">UCR-EL1</strain>
    </source>
</reference>
<dbReference type="PROSITE" id="PS50102">
    <property type="entry name" value="RRM"/>
    <property type="match status" value="2"/>
</dbReference>
<feature type="compositionally biased region" description="Basic and acidic residues" evidence="3">
    <location>
        <begin position="398"/>
        <end position="410"/>
    </location>
</feature>
<dbReference type="CDD" id="cd00590">
    <property type="entry name" value="RRM_SF"/>
    <property type="match status" value="2"/>
</dbReference>
<dbReference type="Pfam" id="PF00076">
    <property type="entry name" value="RRM_1"/>
    <property type="match status" value="2"/>
</dbReference>
<dbReference type="InterPro" id="IPR035979">
    <property type="entry name" value="RBD_domain_sf"/>
</dbReference>
<proteinExistence type="predicted"/>
<evidence type="ECO:0000259" key="4">
    <source>
        <dbReference type="PROSITE" id="PS50102"/>
    </source>
</evidence>
<feature type="region of interest" description="Disordered" evidence="3">
    <location>
        <begin position="19"/>
        <end position="59"/>
    </location>
</feature>
<dbReference type="InterPro" id="IPR019191">
    <property type="entry name" value="Essential_protein_Yae1_N"/>
</dbReference>
<dbReference type="PANTHER" id="PTHR21245">
    <property type="entry name" value="HETEROGENEOUS NUCLEAR RIBONUCLEOPROTEIN"/>
    <property type="match status" value="1"/>
</dbReference>
<dbReference type="AlphaFoldDB" id="M7TDA0"/>
<dbReference type="SMART" id="SM00360">
    <property type="entry name" value="RRM"/>
    <property type="match status" value="2"/>
</dbReference>
<feature type="domain" description="RRM" evidence="4">
    <location>
        <begin position="447"/>
        <end position="533"/>
    </location>
</feature>
<dbReference type="HOGENOM" id="CLU_497850_0_0_1"/>
<feature type="domain" description="RRM" evidence="4">
    <location>
        <begin position="317"/>
        <end position="397"/>
    </location>
</feature>
<evidence type="ECO:0000313" key="6">
    <source>
        <dbReference type="Proteomes" id="UP000012174"/>
    </source>
</evidence>
<evidence type="ECO:0000256" key="3">
    <source>
        <dbReference type="SAM" id="MobiDB-lite"/>
    </source>
</evidence>
<accession>M7TDA0</accession>